<sequence length="231" mass="26820">MIAYLKDLYFPSQLLTDNDFNKMCVGGKVLEQDERGVKVIQLTNGEILKIFRVKKLLSGTNLYSYARRFCRNARRLARLDIPTVTIKTLFHFEGSKNTAVLYRPLEGETLTQVINHNNFDLTLADVMGDFLADLHQKGIHFHSLHTGNVVQTSAGDLGLIDISDMSIYAWPLFCSTRVRSFKRLCKYQDDIRKLGTTFWSQFLDRYFDKSQLSQFCRDRIKRENSKLNLFK</sequence>
<keyword evidence="2" id="KW-1185">Reference proteome</keyword>
<accession>I3D104</accession>
<gene>
    <name evidence="1" type="ORF">BD31_I1019</name>
</gene>
<protein>
    <submittedName>
        <fullName evidence="1">Toluene tolerance family protein</fullName>
    </submittedName>
</protein>
<dbReference type="InterPro" id="IPR011009">
    <property type="entry name" value="Kinase-like_dom_sf"/>
</dbReference>
<dbReference type="SUPFAM" id="SSF56112">
    <property type="entry name" value="Protein kinase-like (PK-like)"/>
    <property type="match status" value="1"/>
</dbReference>
<dbReference type="AlphaFoldDB" id="I3D104"/>
<name>I3D104_9ARCH</name>
<proteinExistence type="predicted"/>
<evidence type="ECO:0000313" key="2">
    <source>
        <dbReference type="Proteomes" id="UP000003423"/>
    </source>
</evidence>
<organism evidence="1 2">
    <name type="scientific">Candidatus Nitrosopumilus salarius BD31</name>
    <dbReference type="NCBI Taxonomy" id="859350"/>
    <lineage>
        <taxon>Archaea</taxon>
        <taxon>Nitrososphaerota</taxon>
        <taxon>Nitrososphaeria</taxon>
        <taxon>Nitrosopumilales</taxon>
        <taxon>Nitrosopumilaceae</taxon>
        <taxon>Nitrosopumilus</taxon>
    </lineage>
</organism>
<dbReference type="PATRIC" id="fig|859350.6.peg.1521"/>
<dbReference type="EMBL" id="AEXL02000126">
    <property type="protein sequence ID" value="EIJ65397.1"/>
    <property type="molecule type" value="Genomic_DNA"/>
</dbReference>
<dbReference type="Proteomes" id="UP000003423">
    <property type="component" value="Unassembled WGS sequence"/>
</dbReference>
<reference evidence="1 2" key="1">
    <citation type="journal article" date="2012" name="J. Bacteriol.">
        <title>Genome sequence of "Candidatus Nitrosopumilus salaria" BD31, an ammonia-oxidizing archaeon from the San Francisco Bay estuary.</title>
        <authorList>
            <person name="Mosier A.C."/>
            <person name="Allen E.E."/>
            <person name="Kim M."/>
            <person name="Ferriera S."/>
            <person name="Francis C.A."/>
        </authorList>
    </citation>
    <scope>NUCLEOTIDE SEQUENCE [LARGE SCALE GENOMIC DNA]</scope>
    <source>
        <strain evidence="1 2">BD31</strain>
    </source>
</reference>
<evidence type="ECO:0000313" key="1">
    <source>
        <dbReference type="EMBL" id="EIJ65397.1"/>
    </source>
</evidence>
<comment type="caution">
    <text evidence="1">The sequence shown here is derived from an EMBL/GenBank/DDBJ whole genome shotgun (WGS) entry which is preliminary data.</text>
</comment>